<dbReference type="HOGENOM" id="CLU_1174621_0_0_6"/>
<dbReference type="Proteomes" id="UP000007289">
    <property type="component" value="Chromosome"/>
</dbReference>
<sequence>MLDSIRSLTDLSVGEHVHVAREDIAAARSRQRLQREARRRARECVEQAQRDAEAVHARAFQQGYAEGVLRMAGHLGDGLLKSQTLGLQLRNELARAAHELLAQALSQPQWLDEMLERWLAGQADNCGAVLHVLLPLHCRLRGRELRERLSQQWAGELVLEYHSQERYVLRLADQLLEFDVETIRERLAPRLLASIAALPESVRSLDQVALQALTDLCSSFVERPINSTATEVNHED</sequence>
<dbReference type="RefSeq" id="WP_003183548.1">
    <property type="nucleotide sequence ID" value="NZ_CM001558.1"/>
</dbReference>
<dbReference type="eggNOG" id="ENOG5032SRA">
    <property type="taxonomic scope" value="Bacteria"/>
</dbReference>
<protein>
    <submittedName>
        <fullName evidence="1">Oxygen-regulated invasion protein OrgB</fullName>
    </submittedName>
</protein>
<accession>J2F7Z4</accession>
<comment type="caution">
    <text evidence="1">The sequence shown here is derived from an EMBL/GenBank/DDBJ whole genome shotgun (WGS) entry which is preliminary data.</text>
</comment>
<evidence type="ECO:0000313" key="1">
    <source>
        <dbReference type="EMBL" id="EJL05258.1"/>
    </source>
</evidence>
<reference evidence="1" key="1">
    <citation type="journal article" date="2012" name="PLoS Genet.">
        <title>Comparative Genomics of Plant-Associated Pseudomonas spp.: Insights into Diversity and Inheritance of Traits Involved in Multitrophic Interactions.</title>
        <authorList>
            <person name="Loper J.E."/>
            <person name="Hassan K.A."/>
            <person name="Mavrodi D.V."/>
            <person name="Davis E.W.II."/>
            <person name="Lim C.K."/>
            <person name="Shaffer B.T."/>
            <person name="Elbourne L.D."/>
            <person name="Stockwell V.O."/>
            <person name="Hartney S.L."/>
            <person name="Breakwell K."/>
            <person name="Henkels M.D."/>
            <person name="Tetu S.G."/>
            <person name="Rangel L.I."/>
            <person name="Kidarsa T.A."/>
            <person name="Wilson N.L."/>
            <person name="van de Mortel J.E."/>
            <person name="Song C."/>
            <person name="Blumhagen R."/>
            <person name="Radune D."/>
            <person name="Hostetler J.B."/>
            <person name="Brinkac L.M."/>
            <person name="Durkin A.S."/>
            <person name="Kluepfel D.A."/>
            <person name="Wechter W.P."/>
            <person name="Anderson A.J."/>
            <person name="Kim Y.C."/>
            <person name="Pierson L.S.III."/>
            <person name="Pierson E.A."/>
            <person name="Lindow S.E."/>
            <person name="Kobayashi D.Y."/>
            <person name="Raaijmakers J.M."/>
            <person name="Weller D.M."/>
            <person name="Thomashow L.S."/>
            <person name="Allen A.E."/>
            <person name="Paulsen I.T."/>
        </authorList>
    </citation>
    <scope>NUCLEOTIDE SEQUENCE [LARGE SCALE GENOMIC DNA]</scope>
    <source>
        <strain evidence="1">Q2-87</strain>
    </source>
</reference>
<dbReference type="EMBL" id="AGBM01000001">
    <property type="protein sequence ID" value="EJL05258.1"/>
    <property type="molecule type" value="Genomic_DNA"/>
</dbReference>
<gene>
    <name evidence="1" type="primary">orgB</name>
    <name evidence="1" type="ORF">PflQ2_3691</name>
</gene>
<dbReference type="PATRIC" id="fig|1038922.3.peg.1822"/>
<proteinExistence type="predicted"/>
<dbReference type="AlphaFoldDB" id="J2F7Z4"/>
<organism evidence="1">
    <name type="scientific">Pseudomonas fluorescens (strain Q2-87)</name>
    <dbReference type="NCBI Taxonomy" id="1038922"/>
    <lineage>
        <taxon>Bacteria</taxon>
        <taxon>Pseudomonadati</taxon>
        <taxon>Pseudomonadota</taxon>
        <taxon>Gammaproteobacteria</taxon>
        <taxon>Pseudomonadales</taxon>
        <taxon>Pseudomonadaceae</taxon>
        <taxon>Pseudomonas</taxon>
    </lineage>
</organism>
<name>J2F7Z4_PSEFQ</name>